<dbReference type="Proteomes" id="UP000199116">
    <property type="component" value="Unassembled WGS sequence"/>
</dbReference>
<name>A0A1I2K1K3_9FLAO</name>
<dbReference type="SUPFAM" id="SSF53756">
    <property type="entry name" value="UDP-Glycosyltransferase/glycogen phosphorylase"/>
    <property type="match status" value="1"/>
</dbReference>
<accession>A0A1I2K1K3</accession>
<protein>
    <submittedName>
        <fullName evidence="2">Glycosyltransferase involved in cell wall bisynthesis</fullName>
    </submittedName>
</protein>
<dbReference type="Pfam" id="PF00534">
    <property type="entry name" value="Glycos_transf_1"/>
    <property type="match status" value="1"/>
</dbReference>
<keyword evidence="3" id="KW-1185">Reference proteome</keyword>
<evidence type="ECO:0000313" key="3">
    <source>
        <dbReference type="Proteomes" id="UP000199116"/>
    </source>
</evidence>
<evidence type="ECO:0000259" key="1">
    <source>
        <dbReference type="Pfam" id="PF00534"/>
    </source>
</evidence>
<proteinExistence type="predicted"/>
<reference evidence="3" key="1">
    <citation type="submission" date="2016-10" db="EMBL/GenBank/DDBJ databases">
        <authorList>
            <person name="Varghese N."/>
            <person name="Submissions S."/>
        </authorList>
    </citation>
    <scope>NUCLEOTIDE SEQUENCE [LARGE SCALE GENOMIC DNA]</scope>
    <source>
        <strain evidence="3">DSM 23515</strain>
    </source>
</reference>
<dbReference type="Gene3D" id="3.40.50.2000">
    <property type="entry name" value="Glycogen Phosphorylase B"/>
    <property type="match status" value="2"/>
</dbReference>
<keyword evidence="2" id="KW-0808">Transferase</keyword>
<dbReference type="RefSeq" id="WP_093302328.1">
    <property type="nucleotide sequence ID" value="NZ_FOOH01000001.1"/>
</dbReference>
<evidence type="ECO:0000313" key="2">
    <source>
        <dbReference type="EMBL" id="SFF60249.1"/>
    </source>
</evidence>
<feature type="domain" description="Glycosyl transferase family 1" evidence="1">
    <location>
        <begin position="178"/>
        <end position="338"/>
    </location>
</feature>
<dbReference type="CDD" id="cd03820">
    <property type="entry name" value="GT4_AmsD-like"/>
    <property type="match status" value="1"/>
</dbReference>
<sequence length="359" mass="40963">MKLLYITNGISGSGGLEKVLSIKTNLLIEKYGYEVSIISLNEENLSTFYSFNKNIMFYNIKINNGLAVKLKDYIEGLQRIVQDFQPDIISVCDDGLKGLFLPLLLKKNIIYIYERHASKEMNFKNPKSIKSWIISNLMNYGAGLYDKFIVLTDSNKKEWKTNNITSIPNPLSFYPSQVAQEQNEKKVIMVGSHSYIKGLDRLLNIWAQVYMGNPRWSLEIYGKKDKDRTFIRLADNLNLTSSVKFFDPVNDIESKYLQASIFALASRSEGFGMVIIEAMACGLACIAYDCPSGPRDIITDGIDGFLIPNGDEKVFVEKLQLLMKDDNLRSRMGEMARKKALKYKPENILPKWNNLYKSL</sequence>
<dbReference type="PANTHER" id="PTHR12526:SF630">
    <property type="entry name" value="GLYCOSYLTRANSFERASE"/>
    <property type="match status" value="1"/>
</dbReference>
<organism evidence="2 3">
    <name type="scientific">Salegentibacter agarivorans</name>
    <dbReference type="NCBI Taxonomy" id="345907"/>
    <lineage>
        <taxon>Bacteria</taxon>
        <taxon>Pseudomonadati</taxon>
        <taxon>Bacteroidota</taxon>
        <taxon>Flavobacteriia</taxon>
        <taxon>Flavobacteriales</taxon>
        <taxon>Flavobacteriaceae</taxon>
        <taxon>Salegentibacter</taxon>
    </lineage>
</organism>
<dbReference type="PANTHER" id="PTHR12526">
    <property type="entry name" value="GLYCOSYLTRANSFERASE"/>
    <property type="match status" value="1"/>
</dbReference>
<dbReference type="InterPro" id="IPR001296">
    <property type="entry name" value="Glyco_trans_1"/>
</dbReference>
<dbReference type="EMBL" id="FOOH01000001">
    <property type="protein sequence ID" value="SFF60249.1"/>
    <property type="molecule type" value="Genomic_DNA"/>
</dbReference>
<gene>
    <name evidence="2" type="ORF">SAMN04488033_101328</name>
</gene>
<dbReference type="AlphaFoldDB" id="A0A1I2K1K3"/>
<dbReference type="GO" id="GO:0016757">
    <property type="term" value="F:glycosyltransferase activity"/>
    <property type="evidence" value="ECO:0007669"/>
    <property type="project" value="InterPro"/>
</dbReference>